<keyword evidence="3" id="KW-1185">Reference proteome</keyword>
<comment type="caution">
    <text evidence="2">The sequence shown here is derived from an EMBL/GenBank/DDBJ whole genome shotgun (WGS) entry which is preliminary data.</text>
</comment>
<organism evidence="2 3">
    <name type="scientific">Liquidambar formosana</name>
    <name type="common">Formosan gum</name>
    <dbReference type="NCBI Taxonomy" id="63359"/>
    <lineage>
        <taxon>Eukaryota</taxon>
        <taxon>Viridiplantae</taxon>
        <taxon>Streptophyta</taxon>
        <taxon>Embryophyta</taxon>
        <taxon>Tracheophyta</taxon>
        <taxon>Spermatophyta</taxon>
        <taxon>Magnoliopsida</taxon>
        <taxon>eudicotyledons</taxon>
        <taxon>Gunneridae</taxon>
        <taxon>Pentapetalae</taxon>
        <taxon>Saxifragales</taxon>
        <taxon>Altingiaceae</taxon>
        <taxon>Liquidambar</taxon>
    </lineage>
</organism>
<dbReference type="EMBL" id="JBBPBK010000011">
    <property type="protein sequence ID" value="KAK9275913.1"/>
    <property type="molecule type" value="Genomic_DNA"/>
</dbReference>
<evidence type="ECO:0000313" key="3">
    <source>
        <dbReference type="Proteomes" id="UP001415857"/>
    </source>
</evidence>
<name>A0AAP0REF4_LIQFO</name>
<feature type="compositionally biased region" description="Polar residues" evidence="1">
    <location>
        <begin position="10"/>
        <end position="19"/>
    </location>
</feature>
<evidence type="ECO:0000313" key="2">
    <source>
        <dbReference type="EMBL" id="KAK9275913.1"/>
    </source>
</evidence>
<dbReference type="AlphaFoldDB" id="A0AAP0REF4"/>
<proteinExistence type="predicted"/>
<feature type="region of interest" description="Disordered" evidence="1">
    <location>
        <begin position="1"/>
        <end position="71"/>
    </location>
</feature>
<evidence type="ECO:0000256" key="1">
    <source>
        <dbReference type="SAM" id="MobiDB-lite"/>
    </source>
</evidence>
<feature type="region of interest" description="Disordered" evidence="1">
    <location>
        <begin position="158"/>
        <end position="193"/>
    </location>
</feature>
<accession>A0AAP0REF4</accession>
<reference evidence="2 3" key="1">
    <citation type="journal article" date="2024" name="Plant J.">
        <title>Genome sequences and population genomics reveal climatic adaptation and genomic divergence between two closely related sweetgum species.</title>
        <authorList>
            <person name="Xu W.Q."/>
            <person name="Ren C.Q."/>
            <person name="Zhang X.Y."/>
            <person name="Comes H.P."/>
            <person name="Liu X.H."/>
            <person name="Li Y.G."/>
            <person name="Kettle C.J."/>
            <person name="Jalonen R."/>
            <person name="Gaisberger H."/>
            <person name="Ma Y.Z."/>
            <person name="Qiu Y.X."/>
        </authorList>
    </citation>
    <scope>NUCLEOTIDE SEQUENCE [LARGE SCALE GENOMIC DNA]</scope>
    <source>
        <strain evidence="2">Hangzhou</strain>
    </source>
</reference>
<gene>
    <name evidence="2" type="ORF">L1049_023187</name>
</gene>
<dbReference type="Proteomes" id="UP001415857">
    <property type="component" value="Unassembled WGS sequence"/>
</dbReference>
<protein>
    <submittedName>
        <fullName evidence="2">Uncharacterized protein</fullName>
    </submittedName>
</protein>
<sequence length="264" mass="26626">MASPAWLPQEVQSSTSQALVSGSTTGGPAGGSVAPTATSPSPIAGTPTSKGPSGTPIDSMEESAQAKFSNAPGYVVPAPSFSYGMLPNASTTSGSSQQSSSSSAINSNLPASTVVRQPLVPGPSSSASPTFSYNITHTSAGLPGSQQFQSKTLFSPRDGVARQPIAPGNSQGGKNAPPTAASLQPPVPGQSALPNSFVPGTALPIMLPPVPSADAASFSFNGNPQFMQKDQSLKSNTSAASCTRCWYCVICIICPSVCFFACSY</sequence>